<evidence type="ECO:0000313" key="1">
    <source>
        <dbReference type="EMBL" id="ELR69715.1"/>
    </source>
</evidence>
<evidence type="ECO:0000313" key="2">
    <source>
        <dbReference type="Proteomes" id="UP000011135"/>
    </source>
</evidence>
<dbReference type="Proteomes" id="UP000011135">
    <property type="component" value="Unassembled WGS sequence"/>
</dbReference>
<protein>
    <submittedName>
        <fullName evidence="1">Uncharacterized protein</fullName>
    </submittedName>
</protein>
<proteinExistence type="predicted"/>
<name>L8JLN0_9BACT</name>
<dbReference type="AlphaFoldDB" id="L8JLN0"/>
<gene>
    <name evidence="1" type="ORF">C900_04692</name>
</gene>
<keyword evidence="2" id="KW-1185">Reference proteome</keyword>
<accession>L8JLN0</accession>
<dbReference type="eggNOG" id="COG1670">
    <property type="taxonomic scope" value="Bacteria"/>
</dbReference>
<sequence>MVYRHCYIRPKLHHIASTVEYLQIKLAGRVVGMCANVSRTLLKEQTKGYYFRYFSFLPGFRVEELPKTKKNKNSVLKQEINNYLAALNIGLTYAYVDLNNLRSRAICDLFNFQEAGQFSTIIFSRIFPKAANNISKIDFMEVKELLCDHYRDYNLFTIDNIKYEHADYYVLKRDGRILAGIAATKERWKILNIPSALGKVLLKVKIPFLRRLFNTDYRFLAIEGIYARQGCENELSNLLEGVLQVTGHNIAMMWADIKSPLYRTLKSLPLGILSKFKSEVKASVIVRNYEAGKPLKNIYISGFDLT</sequence>
<dbReference type="STRING" id="1237149.C900_04692"/>
<comment type="caution">
    <text evidence="1">The sequence shown here is derived from an EMBL/GenBank/DDBJ whole genome shotgun (WGS) entry which is preliminary data.</text>
</comment>
<dbReference type="EMBL" id="AMZN01000069">
    <property type="protein sequence ID" value="ELR69715.1"/>
    <property type="molecule type" value="Genomic_DNA"/>
</dbReference>
<organism evidence="1 2">
    <name type="scientific">Fulvivirga imtechensis AK7</name>
    <dbReference type="NCBI Taxonomy" id="1237149"/>
    <lineage>
        <taxon>Bacteria</taxon>
        <taxon>Pseudomonadati</taxon>
        <taxon>Bacteroidota</taxon>
        <taxon>Cytophagia</taxon>
        <taxon>Cytophagales</taxon>
        <taxon>Fulvivirgaceae</taxon>
        <taxon>Fulvivirga</taxon>
    </lineage>
</organism>
<reference evidence="1 2" key="1">
    <citation type="submission" date="2012-12" db="EMBL/GenBank/DDBJ databases">
        <title>Genome assembly of Fulvivirga imtechensis AK7.</title>
        <authorList>
            <person name="Nupur N."/>
            <person name="Khatri I."/>
            <person name="Kumar R."/>
            <person name="Subramanian S."/>
            <person name="Pinnaka A."/>
        </authorList>
    </citation>
    <scope>NUCLEOTIDE SEQUENCE [LARGE SCALE GENOMIC DNA]</scope>
    <source>
        <strain evidence="1 2">AK7</strain>
    </source>
</reference>